<protein>
    <recommendedName>
        <fullName evidence="3">F-box domain-containing protein</fullName>
    </recommendedName>
</protein>
<dbReference type="PANTHER" id="PTHR38926:SF80">
    <property type="entry name" value="F-BOX DOMAIN, LEUCINE-RICH REPEAT DOMAIN SUPERFAMILY"/>
    <property type="match status" value="1"/>
</dbReference>
<accession>A0A445BTQ5</accession>
<dbReference type="Gene3D" id="1.20.1280.50">
    <property type="match status" value="1"/>
</dbReference>
<sequence length="324" mass="36775">MEETSDFRNWDELIPDALGVIFTNLSLQERVTVIPIVCKSWARAVAGPYCWQEIDIKEWSSRCQPEQLDRMLEMLVERSCGSLRKLCVSGLQNERIFTVIAENACSLQTLRLPRSSMSDSIVEQIAGRLSMISFLDVSYCLKMGAHGLEMIGKNCKLLEGLCRNMHPLDTAGKPLKDDEANAIASTMPKLKHLEMAYHLISTSGVLQILSNCPKLEFLDQRGCWGVTLDNLFLKQKFPKLQVLGPLVLDTHDSDGWEDFSDISDSSEYLAWDFVAGGEGEYYVDDDSDSYEGMWNDEDERLLDELHFRFYEGIEDAGMYWPPSP</sequence>
<organism evidence="1 2">
    <name type="scientific">Arachis hypogaea</name>
    <name type="common">Peanut</name>
    <dbReference type="NCBI Taxonomy" id="3818"/>
    <lineage>
        <taxon>Eukaryota</taxon>
        <taxon>Viridiplantae</taxon>
        <taxon>Streptophyta</taxon>
        <taxon>Embryophyta</taxon>
        <taxon>Tracheophyta</taxon>
        <taxon>Spermatophyta</taxon>
        <taxon>Magnoliopsida</taxon>
        <taxon>eudicotyledons</taxon>
        <taxon>Gunneridae</taxon>
        <taxon>Pentapetalae</taxon>
        <taxon>rosids</taxon>
        <taxon>fabids</taxon>
        <taxon>Fabales</taxon>
        <taxon>Fabaceae</taxon>
        <taxon>Papilionoideae</taxon>
        <taxon>50 kb inversion clade</taxon>
        <taxon>dalbergioids sensu lato</taxon>
        <taxon>Dalbergieae</taxon>
        <taxon>Pterocarpus clade</taxon>
        <taxon>Arachis</taxon>
    </lineage>
</organism>
<reference evidence="1 2" key="1">
    <citation type="submission" date="2019-01" db="EMBL/GenBank/DDBJ databases">
        <title>Sequencing of cultivated peanut Arachis hypogaea provides insights into genome evolution and oil improvement.</title>
        <authorList>
            <person name="Chen X."/>
        </authorList>
    </citation>
    <scope>NUCLEOTIDE SEQUENCE [LARGE SCALE GENOMIC DNA]</scope>
    <source>
        <strain evidence="2">cv. Fuhuasheng</strain>
        <tissue evidence="1">Leaves</tissue>
    </source>
</reference>
<dbReference type="FunFam" id="1.20.1280.50:FF:000022">
    <property type="entry name" value="F-box protein FBW2"/>
    <property type="match status" value="1"/>
</dbReference>
<dbReference type="EMBL" id="SDMP01000008">
    <property type="protein sequence ID" value="RYR41998.1"/>
    <property type="molecule type" value="Genomic_DNA"/>
</dbReference>
<dbReference type="Proteomes" id="UP000289738">
    <property type="component" value="Chromosome A08"/>
</dbReference>
<gene>
    <name evidence="1" type="ORF">Ahy_A08g038451</name>
</gene>
<dbReference type="PANTHER" id="PTHR38926">
    <property type="entry name" value="F-BOX DOMAIN CONTAINING PROTEIN, EXPRESSED"/>
    <property type="match status" value="1"/>
</dbReference>
<dbReference type="STRING" id="3818.A0A445BTQ5"/>
<dbReference type="InterPro" id="IPR032675">
    <property type="entry name" value="LRR_dom_sf"/>
</dbReference>
<comment type="caution">
    <text evidence="1">The sequence shown here is derived from an EMBL/GenBank/DDBJ whole genome shotgun (WGS) entry which is preliminary data.</text>
</comment>
<evidence type="ECO:0000313" key="2">
    <source>
        <dbReference type="Proteomes" id="UP000289738"/>
    </source>
</evidence>
<proteinExistence type="predicted"/>
<evidence type="ECO:0000313" key="1">
    <source>
        <dbReference type="EMBL" id="RYR41998.1"/>
    </source>
</evidence>
<name>A0A445BTQ5_ARAHY</name>
<dbReference type="SUPFAM" id="SSF52047">
    <property type="entry name" value="RNI-like"/>
    <property type="match status" value="1"/>
</dbReference>
<dbReference type="SMR" id="A0A445BTQ5"/>
<dbReference type="Gramene" id="arahy.Tifrunner.gnm2.ann2.Ah08g093100.1">
    <property type="protein sequence ID" value="arahy.Tifrunner.gnm2.ann2.Ah08g093100.1-CDS"/>
    <property type="gene ID" value="arahy.Tifrunner.gnm2.ann2.Ah08g093100"/>
</dbReference>
<evidence type="ECO:0008006" key="3">
    <source>
        <dbReference type="Google" id="ProtNLM"/>
    </source>
</evidence>
<dbReference type="FunFam" id="3.80.10.10:FF:000257">
    <property type="entry name" value="F-box protein FBW2"/>
    <property type="match status" value="1"/>
</dbReference>
<keyword evidence="2" id="KW-1185">Reference proteome</keyword>
<dbReference type="AlphaFoldDB" id="A0A445BTQ5"/>
<dbReference type="OrthoDB" id="550575at2759"/>
<dbReference type="Gene3D" id="3.80.10.10">
    <property type="entry name" value="Ribonuclease Inhibitor"/>
    <property type="match status" value="1"/>
</dbReference>